<dbReference type="InterPro" id="IPR039425">
    <property type="entry name" value="RNA_pol_sigma-70-like"/>
</dbReference>
<evidence type="ECO:0000313" key="7">
    <source>
        <dbReference type="EMBL" id="SEW37810.1"/>
    </source>
</evidence>
<dbReference type="InterPro" id="IPR013324">
    <property type="entry name" value="RNA_pol_sigma_r3/r4-like"/>
</dbReference>
<dbReference type="RefSeq" id="WP_089895194.1">
    <property type="nucleotide sequence ID" value="NZ_FOJG01000001.1"/>
</dbReference>
<dbReference type="GO" id="GO:0006352">
    <property type="term" value="P:DNA-templated transcription initiation"/>
    <property type="evidence" value="ECO:0007669"/>
    <property type="project" value="InterPro"/>
</dbReference>
<protein>
    <submittedName>
        <fullName evidence="7">RNA polymerase sigma-70 factor, ECF subfamily</fullName>
    </submittedName>
</protein>
<dbReference type="InterPro" id="IPR013249">
    <property type="entry name" value="RNA_pol_sigma70_r4_t2"/>
</dbReference>
<evidence type="ECO:0000256" key="3">
    <source>
        <dbReference type="ARBA" id="ARBA00023082"/>
    </source>
</evidence>
<dbReference type="PANTHER" id="PTHR43133">
    <property type="entry name" value="RNA POLYMERASE ECF-TYPE SIGMA FACTO"/>
    <property type="match status" value="1"/>
</dbReference>
<evidence type="ECO:0000256" key="2">
    <source>
        <dbReference type="ARBA" id="ARBA00023015"/>
    </source>
</evidence>
<dbReference type="InterPro" id="IPR036388">
    <property type="entry name" value="WH-like_DNA-bd_sf"/>
</dbReference>
<dbReference type="InterPro" id="IPR007627">
    <property type="entry name" value="RNA_pol_sigma70_r2"/>
</dbReference>
<dbReference type="NCBIfam" id="TIGR02985">
    <property type="entry name" value="Sig70_bacteroi1"/>
    <property type="match status" value="1"/>
</dbReference>
<keyword evidence="8" id="KW-1185">Reference proteome</keyword>
<keyword evidence="5" id="KW-1133">Transmembrane helix</keyword>
<reference evidence="8" key="1">
    <citation type="submission" date="2016-10" db="EMBL/GenBank/DDBJ databases">
        <authorList>
            <person name="Varghese N."/>
            <person name="Submissions S."/>
        </authorList>
    </citation>
    <scope>NUCLEOTIDE SEQUENCE [LARGE SCALE GENOMIC DNA]</scope>
    <source>
        <strain evidence="8">DSM 3695</strain>
    </source>
</reference>
<dbReference type="Gene3D" id="1.10.1740.10">
    <property type="match status" value="1"/>
</dbReference>
<feature type="domain" description="HTH luxR-type" evidence="6">
    <location>
        <begin position="120"/>
        <end position="180"/>
    </location>
</feature>
<evidence type="ECO:0000256" key="4">
    <source>
        <dbReference type="ARBA" id="ARBA00023163"/>
    </source>
</evidence>
<dbReference type="InterPro" id="IPR014284">
    <property type="entry name" value="RNA_pol_sigma-70_dom"/>
</dbReference>
<keyword evidence="5" id="KW-0472">Membrane</keyword>
<dbReference type="SMART" id="SM00421">
    <property type="entry name" value="HTH_LUXR"/>
    <property type="match status" value="1"/>
</dbReference>
<name>A0A1I0RB03_9BACT</name>
<organism evidence="7 8">
    <name type="scientific">Chitinophaga arvensicola</name>
    <dbReference type="NCBI Taxonomy" id="29529"/>
    <lineage>
        <taxon>Bacteria</taxon>
        <taxon>Pseudomonadati</taxon>
        <taxon>Bacteroidota</taxon>
        <taxon>Chitinophagia</taxon>
        <taxon>Chitinophagales</taxon>
        <taxon>Chitinophagaceae</taxon>
        <taxon>Chitinophaga</taxon>
    </lineage>
</organism>
<keyword evidence="3" id="KW-0731">Sigma factor</keyword>
<dbReference type="CDD" id="cd06171">
    <property type="entry name" value="Sigma70_r4"/>
    <property type="match status" value="1"/>
</dbReference>
<dbReference type="InterPro" id="IPR014327">
    <property type="entry name" value="RNA_pol_sigma70_bacteroid"/>
</dbReference>
<accession>A0A1I0RB03</accession>
<dbReference type="InterPro" id="IPR000792">
    <property type="entry name" value="Tscrpt_reg_LuxR_C"/>
</dbReference>
<dbReference type="GO" id="GO:0016987">
    <property type="term" value="F:sigma factor activity"/>
    <property type="evidence" value="ECO:0007669"/>
    <property type="project" value="UniProtKB-KW"/>
</dbReference>
<gene>
    <name evidence="7" type="ORF">SAMN04488122_2548</name>
</gene>
<dbReference type="SUPFAM" id="SSF88659">
    <property type="entry name" value="Sigma3 and sigma4 domains of RNA polymerase sigma factors"/>
    <property type="match status" value="1"/>
</dbReference>
<evidence type="ECO:0000259" key="6">
    <source>
        <dbReference type="SMART" id="SM00421"/>
    </source>
</evidence>
<dbReference type="Gene3D" id="1.10.10.10">
    <property type="entry name" value="Winged helix-like DNA-binding domain superfamily/Winged helix DNA-binding domain"/>
    <property type="match status" value="1"/>
</dbReference>
<keyword evidence="2" id="KW-0805">Transcription regulation</keyword>
<comment type="similarity">
    <text evidence="1">Belongs to the sigma-70 factor family. ECF subfamily.</text>
</comment>
<dbReference type="STRING" id="29529.SAMN04488122_2548"/>
<evidence type="ECO:0000256" key="5">
    <source>
        <dbReference type="SAM" id="Phobius"/>
    </source>
</evidence>
<dbReference type="GO" id="GO:0003677">
    <property type="term" value="F:DNA binding"/>
    <property type="evidence" value="ECO:0007669"/>
    <property type="project" value="InterPro"/>
</dbReference>
<dbReference type="EMBL" id="FOJG01000001">
    <property type="protein sequence ID" value="SEW37810.1"/>
    <property type="molecule type" value="Genomic_DNA"/>
</dbReference>
<keyword evidence="4" id="KW-0804">Transcription</keyword>
<dbReference type="Proteomes" id="UP000199310">
    <property type="component" value="Unassembled WGS sequence"/>
</dbReference>
<dbReference type="OrthoDB" id="1097528at2"/>
<evidence type="ECO:0000313" key="8">
    <source>
        <dbReference type="Proteomes" id="UP000199310"/>
    </source>
</evidence>
<dbReference type="SUPFAM" id="SSF88946">
    <property type="entry name" value="Sigma2 domain of RNA polymerase sigma factors"/>
    <property type="match status" value="1"/>
</dbReference>
<keyword evidence="5" id="KW-0812">Transmembrane</keyword>
<dbReference type="InterPro" id="IPR013325">
    <property type="entry name" value="RNA_pol_sigma_r2"/>
</dbReference>
<dbReference type="NCBIfam" id="TIGR02937">
    <property type="entry name" value="sigma70-ECF"/>
    <property type="match status" value="1"/>
</dbReference>
<feature type="transmembrane region" description="Helical" evidence="5">
    <location>
        <begin position="166"/>
        <end position="184"/>
    </location>
</feature>
<sequence length="185" mass="21877">MSPNSDHSHVLSAGEFERLFRHNHQFLCVIAARIIKDDVVAKDLVQDFFIKYWENRHHLHVASFEAYAYRAVNNSCIDYLRRQEVSQKRHAGLETDVYTLQPSDEMPAEDKRLNRLLQLFNQLPPERRRVFELHVQEGLTYREIALQLNISVNTVKTQLRRAYTALRGKIISLLVLLWILFLIFF</sequence>
<evidence type="ECO:0000256" key="1">
    <source>
        <dbReference type="ARBA" id="ARBA00010641"/>
    </source>
</evidence>
<dbReference type="AlphaFoldDB" id="A0A1I0RB03"/>
<proteinExistence type="inferred from homology"/>
<dbReference type="PANTHER" id="PTHR43133:SF46">
    <property type="entry name" value="RNA POLYMERASE SIGMA-70 FACTOR ECF SUBFAMILY"/>
    <property type="match status" value="1"/>
</dbReference>
<dbReference type="Pfam" id="PF04542">
    <property type="entry name" value="Sigma70_r2"/>
    <property type="match status" value="1"/>
</dbReference>
<dbReference type="Pfam" id="PF08281">
    <property type="entry name" value="Sigma70_r4_2"/>
    <property type="match status" value="1"/>
</dbReference>